<dbReference type="InterPro" id="IPR036170">
    <property type="entry name" value="YezG-like_sf"/>
</dbReference>
<sequence length="140" mass="15042">MAVPDQASLEIVGAAVLKAVPDGWGRAVLTVSAVAATMETRLAVEMLDGSVEGGESIDVDAQLACDDLRDRMYEDGVGTWYNATFVVTPDGGLEAEFDYDNPPFEGGGDADLLENDQEAYPRDAEHLPAWHPSRESARRS</sequence>
<accession>A0AAU7TDH9</accession>
<feature type="region of interest" description="Disordered" evidence="1">
    <location>
        <begin position="96"/>
        <end position="140"/>
    </location>
</feature>
<dbReference type="SUPFAM" id="SSF160424">
    <property type="entry name" value="BH3703-like"/>
    <property type="match status" value="1"/>
</dbReference>
<name>A0AAU7TDH9_9ACTN</name>
<evidence type="ECO:0000256" key="1">
    <source>
        <dbReference type="SAM" id="MobiDB-lite"/>
    </source>
</evidence>
<dbReference type="RefSeq" id="WP_350277544.1">
    <property type="nucleotide sequence ID" value="NZ_CP158165.1"/>
</dbReference>
<feature type="compositionally biased region" description="Basic and acidic residues" evidence="1">
    <location>
        <begin position="119"/>
        <end position="140"/>
    </location>
</feature>
<reference evidence="2" key="1">
    <citation type="submission" date="2024-06" db="EMBL/GenBank/DDBJ databases">
        <title>Kribbella sp. strain HUAS MG21 genome sequences.</title>
        <authorList>
            <person name="Mo P."/>
        </authorList>
    </citation>
    <scope>NUCLEOTIDE SEQUENCE</scope>
    <source>
        <strain evidence="2">HUAS MG21</strain>
    </source>
</reference>
<organism evidence="2">
    <name type="scientific">Kribbella sp. HUAS MG21</name>
    <dbReference type="NCBI Taxonomy" id="3160966"/>
    <lineage>
        <taxon>Bacteria</taxon>
        <taxon>Bacillati</taxon>
        <taxon>Actinomycetota</taxon>
        <taxon>Actinomycetes</taxon>
        <taxon>Propionibacteriales</taxon>
        <taxon>Kribbellaceae</taxon>
        <taxon>Kribbella</taxon>
    </lineage>
</organism>
<evidence type="ECO:0008006" key="3">
    <source>
        <dbReference type="Google" id="ProtNLM"/>
    </source>
</evidence>
<dbReference type="AlphaFoldDB" id="A0AAU7TDH9"/>
<dbReference type="EMBL" id="CP158165">
    <property type="protein sequence ID" value="XBV24724.1"/>
    <property type="molecule type" value="Genomic_DNA"/>
</dbReference>
<evidence type="ECO:0000313" key="2">
    <source>
        <dbReference type="EMBL" id="XBV24724.1"/>
    </source>
</evidence>
<protein>
    <recommendedName>
        <fullName evidence="3">DUF600 family protein</fullName>
    </recommendedName>
</protein>
<proteinExistence type="predicted"/>
<gene>
    <name evidence="2" type="ORF">ABN611_40025</name>
</gene>